<sequence length="132" mass="15384">MLNKDIAKFSYKCMSDSKWRKLFGVVNDSSLKMVQCTWKLVGEQQCRNGFVPDLEQLGDNYVGDCGALNGPFEFRRIEWLLLPYRVEFKPYKNAPTQYKTQDLTPILEHLNMLGSFEVEMDKVGLRIYGYKP</sequence>
<evidence type="ECO:0000313" key="2">
    <source>
        <dbReference type="Proteomes" id="UP001570071"/>
    </source>
</evidence>
<name>A0ABV4N553_9VIBR</name>
<keyword evidence="2" id="KW-1185">Reference proteome</keyword>
<accession>A0ABV4N553</accession>
<protein>
    <submittedName>
        <fullName evidence="1">Uncharacterized protein</fullName>
    </submittedName>
</protein>
<evidence type="ECO:0000313" key="1">
    <source>
        <dbReference type="EMBL" id="MEZ8724489.1"/>
    </source>
</evidence>
<reference evidence="1 2" key="1">
    <citation type="journal article" date="2024" name="ISME J.">
        <title>Tailless and filamentous prophages are predominant in marine Vibrio.</title>
        <authorList>
            <person name="Steensen K."/>
            <person name="Seneca J."/>
            <person name="Bartlau N."/>
            <person name="Yu X.A."/>
            <person name="Hussain F.A."/>
            <person name="Polz M.F."/>
        </authorList>
    </citation>
    <scope>NUCLEOTIDE SEQUENCE [LARGE SCALE GENOMIC DNA]</scope>
    <source>
        <strain evidence="1 2">10N.239.312.F12</strain>
    </source>
</reference>
<proteinExistence type="predicted"/>
<comment type="caution">
    <text evidence="1">The sequence shown here is derived from an EMBL/GenBank/DDBJ whole genome shotgun (WGS) entry which is preliminary data.</text>
</comment>
<dbReference type="Proteomes" id="UP001570071">
    <property type="component" value="Unassembled WGS sequence"/>
</dbReference>
<dbReference type="RefSeq" id="WP_235612476.1">
    <property type="nucleotide sequence ID" value="NZ_JBFSSG010000129.1"/>
</dbReference>
<gene>
    <name evidence="1" type="ORF">AB6D66_25825</name>
</gene>
<dbReference type="EMBL" id="JBFSSG010000129">
    <property type="protein sequence ID" value="MEZ8724489.1"/>
    <property type="molecule type" value="Genomic_DNA"/>
</dbReference>
<organism evidence="1 2">
    <name type="scientific">Vibrio pomeroyi</name>
    <dbReference type="NCBI Taxonomy" id="198832"/>
    <lineage>
        <taxon>Bacteria</taxon>
        <taxon>Pseudomonadati</taxon>
        <taxon>Pseudomonadota</taxon>
        <taxon>Gammaproteobacteria</taxon>
        <taxon>Vibrionales</taxon>
        <taxon>Vibrionaceae</taxon>
        <taxon>Vibrio</taxon>
    </lineage>
</organism>